<feature type="DNA-binding region" description="H-T-H motif" evidence="2">
    <location>
        <begin position="29"/>
        <end position="48"/>
    </location>
</feature>
<dbReference type="GO" id="GO:0003677">
    <property type="term" value="F:DNA binding"/>
    <property type="evidence" value="ECO:0007669"/>
    <property type="project" value="UniProtKB-UniRule"/>
</dbReference>
<evidence type="ECO:0000313" key="4">
    <source>
        <dbReference type="EMBL" id="NMH27805.1"/>
    </source>
</evidence>
<dbReference type="PANTHER" id="PTHR43479">
    <property type="entry name" value="ACREF/ENVCD OPERON REPRESSOR-RELATED"/>
    <property type="match status" value="1"/>
</dbReference>
<dbReference type="SUPFAM" id="SSF46689">
    <property type="entry name" value="Homeodomain-like"/>
    <property type="match status" value="1"/>
</dbReference>
<dbReference type="InterPro" id="IPR009057">
    <property type="entry name" value="Homeodomain-like_sf"/>
</dbReference>
<organism evidence="4 5">
    <name type="scientific">Flavobacterium silvaticum</name>
    <dbReference type="NCBI Taxonomy" id="1852020"/>
    <lineage>
        <taxon>Bacteria</taxon>
        <taxon>Pseudomonadati</taxon>
        <taxon>Bacteroidota</taxon>
        <taxon>Flavobacteriia</taxon>
        <taxon>Flavobacteriales</taxon>
        <taxon>Flavobacteriaceae</taxon>
        <taxon>Flavobacterium</taxon>
    </lineage>
</organism>
<gene>
    <name evidence="4" type="ORF">G6047_07160</name>
</gene>
<evidence type="ECO:0000259" key="3">
    <source>
        <dbReference type="PROSITE" id="PS50977"/>
    </source>
</evidence>
<dbReference type="PRINTS" id="PR00455">
    <property type="entry name" value="HTHTETR"/>
</dbReference>
<comment type="caution">
    <text evidence="4">The sequence shown here is derived from an EMBL/GenBank/DDBJ whole genome shotgun (WGS) entry which is preliminary data.</text>
</comment>
<protein>
    <submittedName>
        <fullName evidence="4">TetR/AcrR family transcriptional regulator</fullName>
    </submittedName>
</protein>
<reference evidence="4" key="1">
    <citation type="submission" date="2020-02" db="EMBL/GenBank/DDBJ databases">
        <title>Flavobacterium sp. genome.</title>
        <authorList>
            <person name="Jung H.S."/>
            <person name="Baek J.H."/>
            <person name="Jeon C.O."/>
        </authorList>
    </citation>
    <scope>NUCLEOTIDE SEQUENCE</scope>
    <source>
        <strain evidence="4">SE-s28</strain>
    </source>
</reference>
<dbReference type="AlphaFoldDB" id="A0A972FM83"/>
<dbReference type="InterPro" id="IPR050624">
    <property type="entry name" value="HTH-type_Tx_Regulator"/>
</dbReference>
<evidence type="ECO:0000256" key="1">
    <source>
        <dbReference type="ARBA" id="ARBA00023125"/>
    </source>
</evidence>
<name>A0A972FM83_9FLAO</name>
<keyword evidence="5" id="KW-1185">Reference proteome</keyword>
<accession>A0A972FM83</accession>
<proteinExistence type="predicted"/>
<dbReference type="InterPro" id="IPR001647">
    <property type="entry name" value="HTH_TetR"/>
</dbReference>
<dbReference type="Pfam" id="PF00440">
    <property type="entry name" value="TetR_N"/>
    <property type="match status" value="1"/>
</dbReference>
<dbReference type="PANTHER" id="PTHR43479:SF11">
    <property type="entry name" value="ACREF_ENVCD OPERON REPRESSOR-RELATED"/>
    <property type="match status" value="1"/>
</dbReference>
<dbReference type="RefSeq" id="WP_169526823.1">
    <property type="nucleotide sequence ID" value="NZ_JAAMPU010000103.1"/>
</dbReference>
<keyword evidence="1 2" id="KW-0238">DNA-binding</keyword>
<evidence type="ECO:0000313" key="5">
    <source>
        <dbReference type="Proteomes" id="UP000712080"/>
    </source>
</evidence>
<dbReference type="Gene3D" id="1.10.357.10">
    <property type="entry name" value="Tetracycline Repressor, domain 2"/>
    <property type="match status" value="1"/>
</dbReference>
<dbReference type="EMBL" id="JAAMPU010000103">
    <property type="protein sequence ID" value="NMH27805.1"/>
    <property type="molecule type" value="Genomic_DNA"/>
</dbReference>
<feature type="domain" description="HTH tetR-type" evidence="3">
    <location>
        <begin position="6"/>
        <end position="66"/>
    </location>
</feature>
<dbReference type="Proteomes" id="UP000712080">
    <property type="component" value="Unassembled WGS sequence"/>
</dbReference>
<evidence type="ECO:0000256" key="2">
    <source>
        <dbReference type="PROSITE-ProRule" id="PRU00335"/>
    </source>
</evidence>
<dbReference type="PROSITE" id="PS50977">
    <property type="entry name" value="HTH_TETR_2"/>
    <property type="match status" value="1"/>
</dbReference>
<sequence>MRQRDERKEKAVIDKAIELIVSDGVEGFSMNKLAKACGISVATLYIYYKDKEDLVRHLGTEMSRQFFESSLNGFEPEMSFREGLWTQWQNRMNFTLENPQHTACFEILRQTMHRSDMLDNSNMAVFKDKMRRFTQNAIDRKEIPELPIEVYWSIAYGPLYTLLRFQSEGQSMGGKPYKLTREDIKTTFETVIKALTP</sequence>